<sequence length="29" mass="3368">MQRLYNHCQSLAVSTAYHVARSNNAKKLY</sequence>
<name>A0A0A8Y8J9_ARUDO</name>
<dbReference type="AlphaFoldDB" id="A0A0A8Y8J9"/>
<organism evidence="1">
    <name type="scientific">Arundo donax</name>
    <name type="common">Giant reed</name>
    <name type="synonym">Donax arundinaceus</name>
    <dbReference type="NCBI Taxonomy" id="35708"/>
    <lineage>
        <taxon>Eukaryota</taxon>
        <taxon>Viridiplantae</taxon>
        <taxon>Streptophyta</taxon>
        <taxon>Embryophyta</taxon>
        <taxon>Tracheophyta</taxon>
        <taxon>Spermatophyta</taxon>
        <taxon>Magnoliopsida</taxon>
        <taxon>Liliopsida</taxon>
        <taxon>Poales</taxon>
        <taxon>Poaceae</taxon>
        <taxon>PACMAD clade</taxon>
        <taxon>Arundinoideae</taxon>
        <taxon>Arundineae</taxon>
        <taxon>Arundo</taxon>
    </lineage>
</organism>
<proteinExistence type="predicted"/>
<reference evidence="1" key="2">
    <citation type="journal article" date="2015" name="Data Brief">
        <title>Shoot transcriptome of the giant reed, Arundo donax.</title>
        <authorList>
            <person name="Barrero R.A."/>
            <person name="Guerrero F.D."/>
            <person name="Moolhuijzen P."/>
            <person name="Goolsby J.A."/>
            <person name="Tidwell J."/>
            <person name="Bellgard S.E."/>
            <person name="Bellgard M.I."/>
        </authorList>
    </citation>
    <scope>NUCLEOTIDE SEQUENCE</scope>
    <source>
        <tissue evidence="1">Shoot tissue taken approximately 20 cm above the soil surface</tissue>
    </source>
</reference>
<dbReference type="EMBL" id="GBRH01276342">
    <property type="protein sequence ID" value="JAD21553.1"/>
    <property type="molecule type" value="Transcribed_RNA"/>
</dbReference>
<accession>A0A0A8Y8J9</accession>
<protein>
    <submittedName>
        <fullName evidence="1">Uncharacterized protein</fullName>
    </submittedName>
</protein>
<evidence type="ECO:0000313" key="1">
    <source>
        <dbReference type="EMBL" id="JAD21553.1"/>
    </source>
</evidence>
<reference evidence="1" key="1">
    <citation type="submission" date="2014-09" db="EMBL/GenBank/DDBJ databases">
        <authorList>
            <person name="Magalhaes I.L.F."/>
            <person name="Oliveira U."/>
            <person name="Santos F.R."/>
            <person name="Vidigal T.H.D.A."/>
            <person name="Brescovit A.D."/>
            <person name="Santos A.J."/>
        </authorList>
    </citation>
    <scope>NUCLEOTIDE SEQUENCE</scope>
    <source>
        <tissue evidence="1">Shoot tissue taken approximately 20 cm above the soil surface</tissue>
    </source>
</reference>